<protein>
    <submittedName>
        <fullName evidence="3">Uncharacterized protein</fullName>
    </submittedName>
</protein>
<dbReference type="AlphaFoldDB" id="T0KES6"/>
<comment type="caution">
    <text evidence="3">The sequence shown here is derived from an EMBL/GenBank/DDBJ whole genome shotgun (WGS) entry which is preliminary data.</text>
</comment>
<sequence length="367" mass="42436">MPGLAVAGNRHKPLVPRHSHPCFMFMLCGINNSKKETSLSCNDRMLVIARRGTEILDAAAAVIEKMNNDRHWTPGEIWQAALRDLSEKDPKWKRLTAPKAPENVMDILIKARIKFTAAERATQVSSKDIRTFLEVLDKFINIQSQRKFCHHSRHQVPAARQPRPDQEDGDHVQNHENASIGDMGNDSDDEKLGKKPEFPHVAAVVVDVTVVYFRFFDTEVLTSCSVVKPEYDPPVPDAAAVMPHQPPVSPNNMKHIHVLERDQKLQGLQEEYDDLDEENDDLLKENDKLADHCDELEDTVWDYQRWLNADERTIRVQEIMIARNRQAMRRQHAEIQRLRQENALLQARSILRAWAQYQEGRLHYSWR</sequence>
<reference evidence="4" key="1">
    <citation type="journal article" date="2013" name="Mol. Plant Microbe Interact.">
        <title>Global aspects of pacC regulation of pathogenicity genes in Colletotrichum gloeosporioides as revealed by transcriptome analysis.</title>
        <authorList>
            <person name="Alkan N."/>
            <person name="Meng X."/>
            <person name="Friedlander G."/>
            <person name="Reuveni E."/>
            <person name="Sukno S."/>
            <person name="Sherman A."/>
            <person name="Thon M."/>
            <person name="Fluhr R."/>
            <person name="Prusky D."/>
        </authorList>
    </citation>
    <scope>NUCLEOTIDE SEQUENCE [LARGE SCALE GENOMIC DNA]</scope>
    <source>
        <strain evidence="4">Cg-14</strain>
    </source>
</reference>
<proteinExistence type="predicted"/>
<keyword evidence="1" id="KW-0175">Coiled coil</keyword>
<accession>T0KES6</accession>
<feature type="region of interest" description="Disordered" evidence="2">
    <location>
        <begin position="151"/>
        <end position="194"/>
    </location>
</feature>
<evidence type="ECO:0000313" key="3">
    <source>
        <dbReference type="EMBL" id="EQB51448.1"/>
    </source>
</evidence>
<dbReference type="HOGENOM" id="CLU_064327_0_0_1"/>
<dbReference type="OrthoDB" id="4802699at2759"/>
<dbReference type="EMBL" id="AMYD01001825">
    <property type="protein sequence ID" value="EQB51448.1"/>
    <property type="molecule type" value="Genomic_DNA"/>
</dbReference>
<evidence type="ECO:0000256" key="2">
    <source>
        <dbReference type="SAM" id="MobiDB-lite"/>
    </source>
</evidence>
<feature type="coiled-coil region" evidence="1">
    <location>
        <begin position="258"/>
        <end position="348"/>
    </location>
</feature>
<evidence type="ECO:0000256" key="1">
    <source>
        <dbReference type="SAM" id="Coils"/>
    </source>
</evidence>
<name>T0KES6_COLGC</name>
<gene>
    <name evidence="3" type="ORF">CGLO_09012</name>
</gene>
<dbReference type="Proteomes" id="UP000015530">
    <property type="component" value="Unassembled WGS sequence"/>
</dbReference>
<evidence type="ECO:0000313" key="4">
    <source>
        <dbReference type="Proteomes" id="UP000015530"/>
    </source>
</evidence>
<organism evidence="3 4">
    <name type="scientific">Colletotrichum gloeosporioides (strain Cg-14)</name>
    <name type="common">Anthracnose fungus</name>
    <name type="synonym">Glomerella cingulata</name>
    <dbReference type="NCBI Taxonomy" id="1237896"/>
    <lineage>
        <taxon>Eukaryota</taxon>
        <taxon>Fungi</taxon>
        <taxon>Dikarya</taxon>
        <taxon>Ascomycota</taxon>
        <taxon>Pezizomycotina</taxon>
        <taxon>Sordariomycetes</taxon>
        <taxon>Hypocreomycetidae</taxon>
        <taxon>Glomerellales</taxon>
        <taxon>Glomerellaceae</taxon>
        <taxon>Colletotrichum</taxon>
        <taxon>Colletotrichum gloeosporioides species complex</taxon>
    </lineage>
</organism>
<feature type="compositionally biased region" description="Basic and acidic residues" evidence="2">
    <location>
        <begin position="162"/>
        <end position="174"/>
    </location>
</feature>